<proteinExistence type="predicted"/>
<dbReference type="EMBL" id="VLNR01000050">
    <property type="protein sequence ID" value="TSE06049.1"/>
    <property type="molecule type" value="Genomic_DNA"/>
</dbReference>
<name>A0A554VFL9_9FLAO</name>
<organism evidence="1 2">
    <name type="scientific">Aquimarina algiphila</name>
    <dbReference type="NCBI Taxonomy" id="2047982"/>
    <lineage>
        <taxon>Bacteria</taxon>
        <taxon>Pseudomonadati</taxon>
        <taxon>Bacteroidota</taxon>
        <taxon>Flavobacteriia</taxon>
        <taxon>Flavobacteriales</taxon>
        <taxon>Flavobacteriaceae</taxon>
        <taxon>Aquimarina</taxon>
    </lineage>
</organism>
<dbReference type="OrthoDB" id="1053324at2"/>
<protein>
    <submittedName>
        <fullName evidence="1">Uncharacterized protein</fullName>
    </submittedName>
</protein>
<sequence length="125" mass="14675">MARISTYIQYISLPHDNLKLVLEIWYDPQLLWQDGSRKDGTDNTPVITAINEFLYTLEFNGELILTKLIDYLQNVEGVKIPKLRQAYSKYGSFDYQVIDETYIARAGYMRLDLDTTQINYLPREL</sequence>
<evidence type="ECO:0000313" key="2">
    <source>
        <dbReference type="Proteomes" id="UP000318833"/>
    </source>
</evidence>
<dbReference type="Proteomes" id="UP000318833">
    <property type="component" value="Unassembled WGS sequence"/>
</dbReference>
<dbReference type="RefSeq" id="WP_143917740.1">
    <property type="nucleotide sequence ID" value="NZ_CANMIK010000053.1"/>
</dbReference>
<comment type="caution">
    <text evidence="1">The sequence shown here is derived from an EMBL/GenBank/DDBJ whole genome shotgun (WGS) entry which is preliminary data.</text>
</comment>
<reference evidence="1 2" key="1">
    <citation type="submission" date="2019-07" db="EMBL/GenBank/DDBJ databases">
        <title>The draft genome sequence of Aquimarina algiphila M91.</title>
        <authorList>
            <person name="Meng X."/>
        </authorList>
    </citation>
    <scope>NUCLEOTIDE SEQUENCE [LARGE SCALE GENOMIC DNA]</scope>
    <source>
        <strain evidence="1 2">M91</strain>
    </source>
</reference>
<gene>
    <name evidence="1" type="ORF">FOF46_20580</name>
</gene>
<keyword evidence="2" id="KW-1185">Reference proteome</keyword>
<evidence type="ECO:0000313" key="1">
    <source>
        <dbReference type="EMBL" id="TSE06049.1"/>
    </source>
</evidence>
<accession>A0A554VFL9</accession>
<dbReference type="AlphaFoldDB" id="A0A554VFL9"/>